<accession>A0A2P2ITU1</accession>
<name>A0A2P2ITU1_RHIMU</name>
<protein>
    <submittedName>
        <fullName evidence="1">Uncharacterized protein</fullName>
    </submittedName>
</protein>
<dbReference type="EMBL" id="GGEC01004147">
    <property type="protein sequence ID" value="MBW84630.1"/>
    <property type="molecule type" value="Transcribed_RNA"/>
</dbReference>
<reference evidence="1" key="1">
    <citation type="submission" date="2018-02" db="EMBL/GenBank/DDBJ databases">
        <title>Rhizophora mucronata_Transcriptome.</title>
        <authorList>
            <person name="Meera S.P."/>
            <person name="Sreeshan A."/>
            <person name="Augustine A."/>
        </authorList>
    </citation>
    <scope>NUCLEOTIDE SEQUENCE</scope>
    <source>
        <tissue evidence="1">Leaf</tissue>
    </source>
</reference>
<evidence type="ECO:0000313" key="1">
    <source>
        <dbReference type="EMBL" id="MBW84630.1"/>
    </source>
</evidence>
<proteinExistence type="predicted"/>
<dbReference type="AlphaFoldDB" id="A0A2P2ITU1"/>
<organism evidence="1">
    <name type="scientific">Rhizophora mucronata</name>
    <name type="common">Asiatic mangrove</name>
    <dbReference type="NCBI Taxonomy" id="61149"/>
    <lineage>
        <taxon>Eukaryota</taxon>
        <taxon>Viridiplantae</taxon>
        <taxon>Streptophyta</taxon>
        <taxon>Embryophyta</taxon>
        <taxon>Tracheophyta</taxon>
        <taxon>Spermatophyta</taxon>
        <taxon>Magnoliopsida</taxon>
        <taxon>eudicotyledons</taxon>
        <taxon>Gunneridae</taxon>
        <taxon>Pentapetalae</taxon>
        <taxon>rosids</taxon>
        <taxon>fabids</taxon>
        <taxon>Malpighiales</taxon>
        <taxon>Rhizophoraceae</taxon>
        <taxon>Rhizophora</taxon>
    </lineage>
</organism>
<sequence length="55" mass="6377">MRTQSLFAFFGSKQGPLIDVGFYLVAYSCSSFKLSPPILFFSGQFWDEREVFKKK</sequence>